<dbReference type="RefSeq" id="XP_044661762.1">
    <property type="nucleotide sequence ID" value="XM_044805827.1"/>
</dbReference>
<sequence length="307" mass="35218">MARKKLSAAPAYTRLVAVMTRSKKRAADIDAAMRVFGVPELLEQILLLAVSDQTPARDDRRSETLKLSPMPGAAKESRGGICIFSLQRVNKDFYATINGSAKLKRLLYLAPYPNKDLYASSMARRALLPFHTPFFALLDKLHENCWNGLLSWDWQYSCHSPPSADDMITRTKVDIRDFIKQEKSLYKEATSELAQGWWNPEAKWRDIKVCNAKELVSLTVRMFYLHYVDGTASYLANLTWNLHGDESLGHIFDHFCRVLQLIDEVRRAILIIQRKWETRMEETSAKFQSHREANNSALHNRLLVSGN</sequence>
<comment type="caution">
    <text evidence="1">The sequence shown here is derived from an EMBL/GenBank/DDBJ whole genome shotgun (WGS) entry which is preliminary data.</text>
</comment>
<dbReference type="OrthoDB" id="3646781at2759"/>
<dbReference type="GeneID" id="68295946"/>
<evidence type="ECO:0000313" key="2">
    <source>
        <dbReference type="Proteomes" id="UP000825890"/>
    </source>
</evidence>
<dbReference type="Proteomes" id="UP000825890">
    <property type="component" value="Unassembled WGS sequence"/>
</dbReference>
<keyword evidence="2" id="KW-1185">Reference proteome</keyword>
<dbReference type="AlphaFoldDB" id="A0A9P3CWU4"/>
<organism evidence="1 2">
    <name type="scientific">Cercospora kikuchii</name>
    <dbReference type="NCBI Taxonomy" id="84275"/>
    <lineage>
        <taxon>Eukaryota</taxon>
        <taxon>Fungi</taxon>
        <taxon>Dikarya</taxon>
        <taxon>Ascomycota</taxon>
        <taxon>Pezizomycotina</taxon>
        <taxon>Dothideomycetes</taxon>
        <taxon>Dothideomycetidae</taxon>
        <taxon>Mycosphaerellales</taxon>
        <taxon>Mycosphaerellaceae</taxon>
        <taxon>Cercospora</taxon>
    </lineage>
</organism>
<gene>
    <name evidence="1" type="ORF">CKM354_001037100</name>
</gene>
<evidence type="ECO:0000313" key="1">
    <source>
        <dbReference type="EMBL" id="GIZ47275.1"/>
    </source>
</evidence>
<name>A0A9P3CWU4_9PEZI</name>
<accession>A0A9P3CWU4</accession>
<dbReference type="EMBL" id="BOLY01000007">
    <property type="protein sequence ID" value="GIZ47275.1"/>
    <property type="molecule type" value="Genomic_DNA"/>
</dbReference>
<reference evidence="1 2" key="1">
    <citation type="submission" date="2021-01" db="EMBL/GenBank/DDBJ databases">
        <title>Cercospora kikuchii MAFF 305040 whole genome shotgun sequence.</title>
        <authorList>
            <person name="Kashiwa T."/>
            <person name="Suzuki T."/>
        </authorList>
    </citation>
    <scope>NUCLEOTIDE SEQUENCE [LARGE SCALE GENOMIC DNA]</scope>
    <source>
        <strain evidence="1 2">MAFF 305040</strain>
    </source>
</reference>
<proteinExistence type="predicted"/>
<protein>
    <submittedName>
        <fullName evidence="1">Uncharacterized protein</fullName>
    </submittedName>
</protein>